<proteinExistence type="predicted"/>
<dbReference type="EMBL" id="BJXB01000010">
    <property type="protein sequence ID" value="GEM46956.1"/>
    <property type="molecule type" value="Genomic_DNA"/>
</dbReference>
<evidence type="ECO:0000313" key="3">
    <source>
        <dbReference type="Proteomes" id="UP000321306"/>
    </source>
</evidence>
<protein>
    <recommendedName>
        <fullName evidence="1">NERD domain-containing protein</fullName>
    </recommendedName>
</protein>
<feature type="domain" description="NERD" evidence="1">
    <location>
        <begin position="18"/>
        <end position="135"/>
    </location>
</feature>
<dbReference type="RefSeq" id="WP_146884819.1">
    <property type="nucleotide sequence ID" value="NZ_BJXB01000010.1"/>
</dbReference>
<evidence type="ECO:0000259" key="1">
    <source>
        <dbReference type="PROSITE" id="PS50965"/>
    </source>
</evidence>
<gene>
    <name evidence="2" type="ORF">DC3_25910</name>
</gene>
<reference evidence="2 3" key="1">
    <citation type="submission" date="2019-07" db="EMBL/GenBank/DDBJ databases">
        <title>Whole genome shotgun sequence of Deinococcus cellulosilyticus NBRC 106333.</title>
        <authorList>
            <person name="Hosoyama A."/>
            <person name="Uohara A."/>
            <person name="Ohji S."/>
            <person name="Ichikawa N."/>
        </authorList>
    </citation>
    <scope>NUCLEOTIDE SEQUENCE [LARGE SCALE GENOMIC DNA]</scope>
    <source>
        <strain evidence="2 3">NBRC 106333</strain>
    </source>
</reference>
<sequence length="309" mass="35098">MILKAAAHPPTDDKLQTAGQKAEKQMAYYLERAFGNDPLVLVFHDLRIEHGGFACQMDHLILHSWGWIIIESKSVVSEVQINAHGEWSRKWNGRFQGMASPVRQAERQQELFDAFMDEEIPKRMSRRLGLLGPIRAREFQSEVLVAISDQGLISGNNRPAGVLKADAVVEEVKNRIHRSQKAARALFSNRQEFGSTHLTAFGQLLVSSHKPSPLTRFLIPQTDKKAAPARSQQTAQSESKHCRVCRSERLEMLWGKYGYYFHCLDCEQNTPISDVFPAFKNGYKIRKQGREFFLEHAGKGTSVLFHVNP</sequence>
<name>A0A511N3G2_DEIC1</name>
<organism evidence="2 3">
    <name type="scientific">Deinococcus cellulosilyticus (strain DSM 18568 / NBRC 106333 / KACC 11606 / 5516J-15)</name>
    <dbReference type="NCBI Taxonomy" id="1223518"/>
    <lineage>
        <taxon>Bacteria</taxon>
        <taxon>Thermotogati</taxon>
        <taxon>Deinococcota</taxon>
        <taxon>Deinococci</taxon>
        <taxon>Deinococcales</taxon>
        <taxon>Deinococcaceae</taxon>
        <taxon>Deinococcus</taxon>
    </lineage>
</organism>
<accession>A0A511N3G2</accession>
<evidence type="ECO:0000313" key="2">
    <source>
        <dbReference type="EMBL" id="GEM46956.1"/>
    </source>
</evidence>
<dbReference type="AlphaFoldDB" id="A0A511N3G2"/>
<comment type="caution">
    <text evidence="2">The sequence shown here is derived from an EMBL/GenBank/DDBJ whole genome shotgun (WGS) entry which is preliminary data.</text>
</comment>
<dbReference type="Pfam" id="PF08378">
    <property type="entry name" value="NERD"/>
    <property type="match status" value="1"/>
</dbReference>
<dbReference type="Proteomes" id="UP000321306">
    <property type="component" value="Unassembled WGS sequence"/>
</dbReference>
<keyword evidence="3" id="KW-1185">Reference proteome</keyword>
<dbReference type="PROSITE" id="PS50965">
    <property type="entry name" value="NERD"/>
    <property type="match status" value="1"/>
</dbReference>
<dbReference type="OrthoDB" id="5500241at2"/>
<dbReference type="InterPro" id="IPR011528">
    <property type="entry name" value="NERD"/>
</dbReference>